<evidence type="ECO:0000313" key="3">
    <source>
        <dbReference type="Proteomes" id="UP000241362"/>
    </source>
</evidence>
<comment type="caution">
    <text evidence="2">The sequence shown here is derived from an EMBL/GenBank/DDBJ whole genome shotgun (WGS) entry which is preliminary data.</text>
</comment>
<dbReference type="Proteomes" id="UP000241362">
    <property type="component" value="Unassembled WGS sequence"/>
</dbReference>
<evidence type="ECO:0008006" key="4">
    <source>
        <dbReference type="Google" id="ProtNLM"/>
    </source>
</evidence>
<organism evidence="2 3">
    <name type="scientific">Fuscovulum blasticum DSM 2131</name>
    <dbReference type="NCBI Taxonomy" id="1188250"/>
    <lineage>
        <taxon>Bacteria</taxon>
        <taxon>Pseudomonadati</taxon>
        <taxon>Pseudomonadota</taxon>
        <taxon>Alphaproteobacteria</taxon>
        <taxon>Rhodobacterales</taxon>
        <taxon>Paracoccaceae</taxon>
        <taxon>Pseudogemmobacter</taxon>
    </lineage>
</organism>
<evidence type="ECO:0000256" key="1">
    <source>
        <dbReference type="SAM" id="MobiDB-lite"/>
    </source>
</evidence>
<gene>
    <name evidence="2" type="ORF">C5F44_02190</name>
</gene>
<dbReference type="RefSeq" id="WP_107671880.1">
    <property type="nucleotide sequence ID" value="NZ_PZKE01000002.1"/>
</dbReference>
<evidence type="ECO:0000313" key="2">
    <source>
        <dbReference type="EMBL" id="PTE15872.1"/>
    </source>
</evidence>
<accession>A0A2T4JD86</accession>
<protein>
    <recommendedName>
        <fullName evidence="4">Radical SAM core domain-containing protein</fullName>
    </recommendedName>
</protein>
<proteinExistence type="predicted"/>
<feature type="region of interest" description="Disordered" evidence="1">
    <location>
        <begin position="9"/>
        <end position="28"/>
    </location>
</feature>
<name>A0A2T4JD86_FUSBL</name>
<dbReference type="Gene3D" id="3.20.20.70">
    <property type="entry name" value="Aldolase class I"/>
    <property type="match status" value="1"/>
</dbReference>
<dbReference type="SUPFAM" id="SSF102114">
    <property type="entry name" value="Radical SAM enzymes"/>
    <property type="match status" value="1"/>
</dbReference>
<dbReference type="InterPro" id="IPR013785">
    <property type="entry name" value="Aldolase_TIM"/>
</dbReference>
<dbReference type="InterPro" id="IPR058240">
    <property type="entry name" value="rSAM_sf"/>
</dbReference>
<keyword evidence="3" id="KW-1185">Reference proteome</keyword>
<dbReference type="AlphaFoldDB" id="A0A2T4JD86"/>
<reference evidence="2 3" key="1">
    <citation type="submission" date="2018-03" db="EMBL/GenBank/DDBJ databases">
        <title>Rhodobacter blasticus.</title>
        <authorList>
            <person name="Meyer T.E."/>
            <person name="Miller S."/>
            <person name="Lodha T."/>
            <person name="Gandham S."/>
            <person name="Chintalapati S."/>
            <person name="Chintalapati V.R."/>
        </authorList>
    </citation>
    <scope>NUCLEOTIDE SEQUENCE [LARGE SCALE GENOMIC DNA]</scope>
    <source>
        <strain evidence="2 3">DSM 2131</strain>
    </source>
</reference>
<feature type="compositionally biased region" description="Basic and acidic residues" evidence="1">
    <location>
        <begin position="19"/>
        <end position="28"/>
    </location>
</feature>
<sequence>MCATILPRSVKPGVPPTPRPERRTRSELRDGMVVPPTGMEVIVTDHCNIACRQCNHGSPVLPKWCADPDETGRTLAALAQSYRPAFLKYIGGEPLLHPDLPAVIRAGRASGIAPHHMLVTNGLLLDRMPASVWGLIDEIEISRYPGAGLDSALLDRARHRAAAHGVRFTLNDYPMFRRTFTRRETTDPALVQAVFRGCKIANVWGCHGVYRGAIYRCPQSMYALTLAGAAGFDGLPIEPGPAFAARLLAFLNGAEPLASCRYCIGTAGRKEPHALLTRRDWPADLDEPAEQMIDPAVLDLTLREVIPVDDCKTPARPSRPVRLWQRLTGRSAAR</sequence>
<dbReference type="EMBL" id="PZKE01000002">
    <property type="protein sequence ID" value="PTE15872.1"/>
    <property type="molecule type" value="Genomic_DNA"/>
</dbReference>